<evidence type="ECO:0000313" key="2">
    <source>
        <dbReference type="EMBL" id="CAG9560928.1"/>
    </source>
</evidence>
<dbReference type="Proteomes" id="UP000789524">
    <property type="component" value="Unassembled WGS sequence"/>
</dbReference>
<accession>A0A8J2QFV1</accession>
<name>A0A8J2QFV1_9NEOP</name>
<dbReference type="AlphaFoldDB" id="A0A8J2QFV1"/>
<comment type="caution">
    <text evidence="2">The sequence shown here is derived from an EMBL/GenBank/DDBJ whole genome shotgun (WGS) entry which is preliminary data.</text>
</comment>
<evidence type="ECO:0000313" key="3">
    <source>
        <dbReference type="Proteomes" id="UP000789524"/>
    </source>
</evidence>
<evidence type="ECO:0000256" key="1">
    <source>
        <dbReference type="SAM" id="MobiDB-lite"/>
    </source>
</evidence>
<organism evidence="2 3">
    <name type="scientific">Danaus chrysippus</name>
    <name type="common">African queen</name>
    <dbReference type="NCBI Taxonomy" id="151541"/>
    <lineage>
        <taxon>Eukaryota</taxon>
        <taxon>Metazoa</taxon>
        <taxon>Ecdysozoa</taxon>
        <taxon>Arthropoda</taxon>
        <taxon>Hexapoda</taxon>
        <taxon>Insecta</taxon>
        <taxon>Pterygota</taxon>
        <taxon>Neoptera</taxon>
        <taxon>Endopterygota</taxon>
        <taxon>Lepidoptera</taxon>
        <taxon>Glossata</taxon>
        <taxon>Ditrysia</taxon>
        <taxon>Papilionoidea</taxon>
        <taxon>Nymphalidae</taxon>
        <taxon>Danainae</taxon>
        <taxon>Danaini</taxon>
        <taxon>Danaina</taxon>
        <taxon>Danaus</taxon>
        <taxon>Anosia</taxon>
    </lineage>
</organism>
<sequence>MLGDVFRHGRFLIKYERGSPYRPIVKPRLAHTDNYEILGFGRRPAEVPRPARLDPPPPSLLPYTSINTEQPSEDAAHSNWSPVLCHRVTRPSNLMFM</sequence>
<keyword evidence="3" id="KW-1185">Reference proteome</keyword>
<gene>
    <name evidence="2" type="ORF">DCHRY22_LOCUS2516</name>
</gene>
<reference evidence="2" key="1">
    <citation type="submission" date="2021-09" db="EMBL/GenBank/DDBJ databases">
        <authorList>
            <person name="Martin H S."/>
        </authorList>
    </citation>
    <scope>NUCLEOTIDE SEQUENCE</scope>
</reference>
<dbReference type="EMBL" id="CAKASE010000046">
    <property type="protein sequence ID" value="CAG9560928.1"/>
    <property type="molecule type" value="Genomic_DNA"/>
</dbReference>
<protein>
    <submittedName>
        <fullName evidence="2">(African queen) hypothetical protein</fullName>
    </submittedName>
</protein>
<proteinExistence type="predicted"/>
<feature type="region of interest" description="Disordered" evidence="1">
    <location>
        <begin position="46"/>
        <end position="78"/>
    </location>
</feature>